<accession>A0AAN6YC25</accession>
<reference evidence="6" key="2">
    <citation type="submission" date="2023-05" db="EMBL/GenBank/DDBJ databases">
        <authorList>
            <consortium name="Lawrence Berkeley National Laboratory"/>
            <person name="Steindorff A."/>
            <person name="Hensen N."/>
            <person name="Bonometti L."/>
            <person name="Westerberg I."/>
            <person name="Brannstrom I.O."/>
            <person name="Guillou S."/>
            <person name="Cros-Aarteil S."/>
            <person name="Calhoun S."/>
            <person name="Haridas S."/>
            <person name="Kuo A."/>
            <person name="Mondo S."/>
            <person name="Pangilinan J."/>
            <person name="Riley R."/>
            <person name="Labutti K."/>
            <person name="Andreopoulos B."/>
            <person name="Lipzen A."/>
            <person name="Chen C."/>
            <person name="Yanf M."/>
            <person name="Daum C."/>
            <person name="Ng V."/>
            <person name="Clum A."/>
            <person name="Ohm R."/>
            <person name="Martin F."/>
            <person name="Silar P."/>
            <person name="Natvig D."/>
            <person name="Lalanne C."/>
            <person name="Gautier V."/>
            <person name="Ament-Velasquez S.L."/>
            <person name="Kruys A."/>
            <person name="Hutchinson M.I."/>
            <person name="Powell A.J."/>
            <person name="Barry K."/>
            <person name="Miller A.N."/>
            <person name="Grigoriev I.V."/>
            <person name="Debuchy R."/>
            <person name="Gladieux P."/>
            <person name="Thoren M.H."/>
            <person name="Johannesson H."/>
        </authorList>
    </citation>
    <scope>NUCLEOTIDE SEQUENCE</scope>
    <source>
        <strain evidence="6">PSN293</strain>
    </source>
</reference>
<keyword evidence="1" id="KW-0285">Flavoprotein</keyword>
<feature type="domain" description="FAD-binding" evidence="5">
    <location>
        <begin position="8"/>
        <end position="188"/>
    </location>
</feature>
<evidence type="ECO:0000259" key="5">
    <source>
        <dbReference type="Pfam" id="PF01494"/>
    </source>
</evidence>
<evidence type="ECO:0000313" key="7">
    <source>
        <dbReference type="Proteomes" id="UP001301769"/>
    </source>
</evidence>
<reference evidence="6" key="1">
    <citation type="journal article" date="2023" name="Mol. Phylogenet. Evol.">
        <title>Genome-scale phylogeny and comparative genomics of the fungal order Sordariales.</title>
        <authorList>
            <person name="Hensen N."/>
            <person name="Bonometti L."/>
            <person name="Westerberg I."/>
            <person name="Brannstrom I.O."/>
            <person name="Guillou S."/>
            <person name="Cros-Aarteil S."/>
            <person name="Calhoun S."/>
            <person name="Haridas S."/>
            <person name="Kuo A."/>
            <person name="Mondo S."/>
            <person name="Pangilinan J."/>
            <person name="Riley R."/>
            <person name="LaButti K."/>
            <person name="Andreopoulos B."/>
            <person name="Lipzen A."/>
            <person name="Chen C."/>
            <person name="Yan M."/>
            <person name="Daum C."/>
            <person name="Ng V."/>
            <person name="Clum A."/>
            <person name="Steindorff A."/>
            <person name="Ohm R.A."/>
            <person name="Martin F."/>
            <person name="Silar P."/>
            <person name="Natvig D.O."/>
            <person name="Lalanne C."/>
            <person name="Gautier V."/>
            <person name="Ament-Velasquez S.L."/>
            <person name="Kruys A."/>
            <person name="Hutchinson M.I."/>
            <person name="Powell A.J."/>
            <person name="Barry K."/>
            <person name="Miller A.N."/>
            <person name="Grigoriev I.V."/>
            <person name="Debuchy R."/>
            <person name="Gladieux P."/>
            <person name="Hiltunen Thoren M."/>
            <person name="Johannesson H."/>
        </authorList>
    </citation>
    <scope>NUCLEOTIDE SEQUENCE</scope>
    <source>
        <strain evidence="6">PSN293</strain>
    </source>
</reference>
<dbReference type="EMBL" id="MU858070">
    <property type="protein sequence ID" value="KAK4216284.1"/>
    <property type="molecule type" value="Genomic_DNA"/>
</dbReference>
<dbReference type="Gene3D" id="3.50.50.60">
    <property type="entry name" value="FAD/NAD(P)-binding domain"/>
    <property type="match status" value="1"/>
</dbReference>
<sequence>MTPQPPKIAIIGAGPTGCMLARLLLHLSSEADIPPPTVHIFESEPSPNYRSQGGTLDLHPKTGLAALQAAGLFDKFLDHARYDGDALQVTDKNLQVIGVGGATNKIAKRVSGARPEIDRADLRRIITSSLPTGTIRWSKRLKQILNNSSSSPPTAGKSLEFTNDQVVGPYNLVIGADGAWSKTRISSPIFCKIALLDLSIPPPAKDSAPEVYDLINKGNLFAYSTGGFVSVQTMGDGSINVYAQWAIPSSFQTASSSHEEEDRYWESCPWYFPHDPDKTREALVAKGGPFADWHPLLKEAILKATDRCTPTMLYQLPVGFKWDHQEGVTLIGDAAHLMTPYAGEGVNVGLMDALVLGRNIVAALRQEQEREQDNTTEDEEEEKIVTRGLLDKAVTDYENEMWPRAEKIARLTDDLKQLWMFTEGSPGSVIATTTSLHAMKDAHWVWHPLIWACVHVYFWGRRLI</sequence>
<dbReference type="GO" id="GO:0071949">
    <property type="term" value="F:FAD binding"/>
    <property type="evidence" value="ECO:0007669"/>
    <property type="project" value="InterPro"/>
</dbReference>
<keyword evidence="3" id="KW-0560">Oxidoreductase</keyword>
<dbReference type="InterPro" id="IPR036188">
    <property type="entry name" value="FAD/NAD-bd_sf"/>
</dbReference>
<evidence type="ECO:0000256" key="2">
    <source>
        <dbReference type="ARBA" id="ARBA00022827"/>
    </source>
</evidence>
<evidence type="ECO:0000313" key="6">
    <source>
        <dbReference type="EMBL" id="KAK4216284.1"/>
    </source>
</evidence>
<dbReference type="SUPFAM" id="SSF51905">
    <property type="entry name" value="FAD/NAD(P)-binding domain"/>
    <property type="match status" value="1"/>
</dbReference>
<dbReference type="PANTHER" id="PTHR46972:SF1">
    <property type="entry name" value="FAD DEPENDENT OXIDOREDUCTASE DOMAIN-CONTAINING PROTEIN"/>
    <property type="match status" value="1"/>
</dbReference>
<protein>
    <submittedName>
        <fullName evidence="6">Tetracycline resistance protein from transposon protein</fullName>
    </submittedName>
</protein>
<organism evidence="6 7">
    <name type="scientific">Rhypophila decipiens</name>
    <dbReference type="NCBI Taxonomy" id="261697"/>
    <lineage>
        <taxon>Eukaryota</taxon>
        <taxon>Fungi</taxon>
        <taxon>Dikarya</taxon>
        <taxon>Ascomycota</taxon>
        <taxon>Pezizomycotina</taxon>
        <taxon>Sordariomycetes</taxon>
        <taxon>Sordariomycetidae</taxon>
        <taxon>Sordariales</taxon>
        <taxon>Naviculisporaceae</taxon>
        <taxon>Rhypophila</taxon>
    </lineage>
</organism>
<dbReference type="Pfam" id="PF01494">
    <property type="entry name" value="FAD_binding_3"/>
    <property type="match status" value="2"/>
</dbReference>
<evidence type="ECO:0000256" key="4">
    <source>
        <dbReference type="ARBA" id="ARBA00023033"/>
    </source>
</evidence>
<dbReference type="GO" id="GO:0004497">
    <property type="term" value="F:monooxygenase activity"/>
    <property type="evidence" value="ECO:0007669"/>
    <property type="project" value="UniProtKB-KW"/>
</dbReference>
<gene>
    <name evidence="6" type="ORF">QBC37DRAFT_338357</name>
</gene>
<dbReference type="PANTHER" id="PTHR46972">
    <property type="entry name" value="MONOOXYGENASE ASQM-RELATED"/>
    <property type="match status" value="1"/>
</dbReference>
<evidence type="ECO:0000256" key="1">
    <source>
        <dbReference type="ARBA" id="ARBA00022630"/>
    </source>
</evidence>
<evidence type="ECO:0000256" key="3">
    <source>
        <dbReference type="ARBA" id="ARBA00023002"/>
    </source>
</evidence>
<dbReference type="AlphaFoldDB" id="A0AAN6YC25"/>
<name>A0AAN6YC25_9PEZI</name>
<proteinExistence type="predicted"/>
<dbReference type="Proteomes" id="UP001301769">
    <property type="component" value="Unassembled WGS sequence"/>
</dbReference>
<keyword evidence="2" id="KW-0274">FAD</keyword>
<dbReference type="InterPro" id="IPR002938">
    <property type="entry name" value="FAD-bd"/>
</dbReference>
<dbReference type="PRINTS" id="PR00420">
    <property type="entry name" value="RNGMNOXGNASE"/>
</dbReference>
<comment type="caution">
    <text evidence="6">The sequence shown here is derived from an EMBL/GenBank/DDBJ whole genome shotgun (WGS) entry which is preliminary data.</text>
</comment>
<feature type="non-terminal residue" evidence="6">
    <location>
        <position position="464"/>
    </location>
</feature>
<keyword evidence="4" id="KW-0503">Monooxygenase</keyword>
<feature type="domain" description="FAD-binding" evidence="5">
    <location>
        <begin position="325"/>
        <end position="371"/>
    </location>
</feature>
<keyword evidence="7" id="KW-1185">Reference proteome</keyword>